<feature type="domain" description="DUF659" evidence="2">
    <location>
        <begin position="2"/>
        <end position="116"/>
    </location>
</feature>
<accession>A0A438KB77</accession>
<dbReference type="InterPro" id="IPR008906">
    <property type="entry name" value="HATC_C_dom"/>
</dbReference>
<dbReference type="AlphaFoldDB" id="A0A438KB77"/>
<reference evidence="4 5" key="1">
    <citation type="journal article" date="2018" name="PLoS Genet.">
        <title>Population sequencing reveals clonal diversity and ancestral inbreeding in the grapevine cultivar Chardonnay.</title>
        <authorList>
            <person name="Roach M.J."/>
            <person name="Johnson D.L."/>
            <person name="Bohlmann J."/>
            <person name="van Vuuren H.J."/>
            <person name="Jones S.J."/>
            <person name="Pretorius I.S."/>
            <person name="Schmidt S.A."/>
            <person name="Borneman A.R."/>
        </authorList>
    </citation>
    <scope>NUCLEOTIDE SEQUENCE [LARGE SCALE GENOMIC DNA]</scope>
    <source>
        <strain evidence="5">cv. Chardonnay</strain>
        <tissue evidence="4">Leaf</tissue>
    </source>
</reference>
<evidence type="ECO:0000313" key="5">
    <source>
        <dbReference type="Proteomes" id="UP000288805"/>
    </source>
</evidence>
<evidence type="ECO:0000259" key="2">
    <source>
        <dbReference type="Pfam" id="PF04937"/>
    </source>
</evidence>
<evidence type="ECO:0008006" key="6">
    <source>
        <dbReference type="Google" id="ProtNLM"/>
    </source>
</evidence>
<sequence>MGDGWTDNRQRTLINFLVYCPEGISFVKSVDASDIVKDATNLFQLFDELIEWVGPLNVVHVVTDNAANYVAAGRLISQKHKHINWSPCAVHCLNLIFKDIGKIDHVAELVRRASKVTIFVYNHVALLSWLRKREGWTEILRLGATRFATTFIALKSLHDHKHDLQALVTSKFFVDSRYSKDHKSQVAVSIILDNRFWNDCLIVVNLMSPLMRLLRIVDCDERPSMGYVYEGMYRENFCNKPNVIGGVMDVIDKKVLKGKIETMNEMRLFRDRLGSFGRDLAYSSREVLQPDEWWRLHGYSAPHLQKLAIQILSQTASSSGCERNWSVFERIHTKRRNRLEHHRLNDLVYVHYNLRLKNRFYNKKRIYDPIDYACIDETDFWVVDDDQPVELDVEELENLLYEEGSIPINEVEGSSSHIDDEDGGDMAKEGLDVENFGFPNAHFQSPYSNFPNE</sequence>
<dbReference type="Pfam" id="PF05699">
    <property type="entry name" value="Dimer_Tnp_hAT"/>
    <property type="match status" value="1"/>
</dbReference>
<dbReference type="GO" id="GO:0046983">
    <property type="term" value="F:protein dimerization activity"/>
    <property type="evidence" value="ECO:0007669"/>
    <property type="project" value="InterPro"/>
</dbReference>
<evidence type="ECO:0000313" key="4">
    <source>
        <dbReference type="EMBL" id="RVX18466.1"/>
    </source>
</evidence>
<feature type="domain" description="HAT C-terminal dimerisation" evidence="3">
    <location>
        <begin position="288"/>
        <end position="354"/>
    </location>
</feature>
<evidence type="ECO:0000256" key="1">
    <source>
        <dbReference type="SAM" id="MobiDB-lite"/>
    </source>
</evidence>
<dbReference type="Pfam" id="PF04937">
    <property type="entry name" value="DUF659"/>
    <property type="match status" value="1"/>
</dbReference>
<protein>
    <recommendedName>
        <fullName evidence="6">DUF659 domain-containing protein</fullName>
    </recommendedName>
</protein>
<dbReference type="InterPro" id="IPR012337">
    <property type="entry name" value="RNaseH-like_sf"/>
</dbReference>
<comment type="caution">
    <text evidence="4">The sequence shown here is derived from an EMBL/GenBank/DDBJ whole genome shotgun (WGS) entry which is preliminary data.</text>
</comment>
<gene>
    <name evidence="4" type="ORF">CK203_006374</name>
</gene>
<proteinExistence type="predicted"/>
<dbReference type="EMBL" id="QGNW01000011">
    <property type="protein sequence ID" value="RVX18466.1"/>
    <property type="molecule type" value="Genomic_DNA"/>
</dbReference>
<dbReference type="PANTHER" id="PTHR32166:SF121">
    <property type="entry name" value="DUF659 DOMAIN-CONTAINING PROTEIN"/>
    <property type="match status" value="1"/>
</dbReference>
<dbReference type="Proteomes" id="UP000288805">
    <property type="component" value="Unassembled WGS sequence"/>
</dbReference>
<evidence type="ECO:0000259" key="3">
    <source>
        <dbReference type="Pfam" id="PF05699"/>
    </source>
</evidence>
<dbReference type="SUPFAM" id="SSF53098">
    <property type="entry name" value="Ribonuclease H-like"/>
    <property type="match status" value="1"/>
</dbReference>
<name>A0A438KB77_VITVI</name>
<feature type="region of interest" description="Disordered" evidence="1">
    <location>
        <begin position="411"/>
        <end position="430"/>
    </location>
</feature>
<dbReference type="PANTHER" id="PTHR32166">
    <property type="entry name" value="OSJNBA0013A04.12 PROTEIN"/>
    <property type="match status" value="1"/>
</dbReference>
<organism evidence="4 5">
    <name type="scientific">Vitis vinifera</name>
    <name type="common">Grape</name>
    <dbReference type="NCBI Taxonomy" id="29760"/>
    <lineage>
        <taxon>Eukaryota</taxon>
        <taxon>Viridiplantae</taxon>
        <taxon>Streptophyta</taxon>
        <taxon>Embryophyta</taxon>
        <taxon>Tracheophyta</taxon>
        <taxon>Spermatophyta</taxon>
        <taxon>Magnoliopsida</taxon>
        <taxon>eudicotyledons</taxon>
        <taxon>Gunneridae</taxon>
        <taxon>Pentapetalae</taxon>
        <taxon>rosids</taxon>
        <taxon>Vitales</taxon>
        <taxon>Vitaceae</taxon>
        <taxon>Viteae</taxon>
        <taxon>Vitis</taxon>
    </lineage>
</organism>
<dbReference type="InterPro" id="IPR007021">
    <property type="entry name" value="DUF659"/>
</dbReference>